<evidence type="ECO:0000313" key="4">
    <source>
        <dbReference type="Proteomes" id="UP000660885"/>
    </source>
</evidence>
<accession>A0ABS1UDT7</accession>
<dbReference type="SMART" id="SM00894">
    <property type="entry name" value="Excalibur"/>
    <property type="match status" value="1"/>
</dbReference>
<protein>
    <submittedName>
        <fullName evidence="3">Excalibur calcium-binding domain-containing protein</fullName>
    </submittedName>
</protein>
<dbReference type="Pfam" id="PF05901">
    <property type="entry name" value="Excalibur"/>
    <property type="match status" value="1"/>
</dbReference>
<sequence length="127" mass="15043">MNLRSLLPRANPVRQLLRDIEREERRRAVAWRRHDRWMRIRRSWRRAKGYGLLAIVAAGALGYLVQLFIFSPWPLDLTFKHYQARHNCDAARAVGLAPARRGKPGYWSKLDADQDGISCEPWRPYYR</sequence>
<organism evidence="3 4">
    <name type="scientific">Belnapia arida</name>
    <dbReference type="NCBI Taxonomy" id="2804533"/>
    <lineage>
        <taxon>Bacteria</taxon>
        <taxon>Pseudomonadati</taxon>
        <taxon>Pseudomonadota</taxon>
        <taxon>Alphaproteobacteria</taxon>
        <taxon>Acetobacterales</taxon>
        <taxon>Roseomonadaceae</taxon>
        <taxon>Belnapia</taxon>
    </lineage>
</organism>
<keyword evidence="1" id="KW-0812">Transmembrane</keyword>
<gene>
    <name evidence="3" type="ORF">JMJ56_30375</name>
</gene>
<feature type="domain" description="Excalibur calcium-binding" evidence="2">
    <location>
        <begin position="84"/>
        <end position="120"/>
    </location>
</feature>
<evidence type="ECO:0000256" key="1">
    <source>
        <dbReference type="SAM" id="Phobius"/>
    </source>
</evidence>
<dbReference type="Proteomes" id="UP000660885">
    <property type="component" value="Unassembled WGS sequence"/>
</dbReference>
<dbReference type="EMBL" id="JAETWB010000057">
    <property type="protein sequence ID" value="MBL6082285.1"/>
    <property type="molecule type" value="Genomic_DNA"/>
</dbReference>
<name>A0ABS1UDT7_9PROT</name>
<evidence type="ECO:0000313" key="3">
    <source>
        <dbReference type="EMBL" id="MBL6082285.1"/>
    </source>
</evidence>
<comment type="caution">
    <text evidence="3">The sequence shown here is derived from an EMBL/GenBank/DDBJ whole genome shotgun (WGS) entry which is preliminary data.</text>
</comment>
<feature type="transmembrane region" description="Helical" evidence="1">
    <location>
        <begin position="49"/>
        <end position="70"/>
    </location>
</feature>
<keyword evidence="1" id="KW-1133">Transmembrane helix</keyword>
<dbReference type="InterPro" id="IPR008613">
    <property type="entry name" value="Excalibur_Ca-bd_domain"/>
</dbReference>
<keyword evidence="4" id="KW-1185">Reference proteome</keyword>
<reference evidence="3 4" key="1">
    <citation type="submission" date="2021-01" db="EMBL/GenBank/DDBJ databases">
        <title>Belnapia mucosa sp. nov. and Belnapia arida sp. nov., isolated from the Tabernas Desert (Almeria, Spain).</title>
        <authorList>
            <person name="Molina-Menor E."/>
            <person name="Vidal-Verdu A."/>
            <person name="Calonge A."/>
            <person name="Satari L."/>
            <person name="Pereto J."/>
            <person name="Porcar M."/>
        </authorList>
    </citation>
    <scope>NUCLEOTIDE SEQUENCE [LARGE SCALE GENOMIC DNA]</scope>
    <source>
        <strain evidence="3 4">T18</strain>
    </source>
</reference>
<evidence type="ECO:0000259" key="2">
    <source>
        <dbReference type="SMART" id="SM00894"/>
    </source>
</evidence>
<keyword evidence="1" id="KW-0472">Membrane</keyword>
<proteinExistence type="predicted"/>